<dbReference type="KEGG" id="lbc:LACBIDRAFT_307296"/>
<reference evidence="1 2" key="1">
    <citation type="journal article" date="2008" name="Nature">
        <title>The genome of Laccaria bicolor provides insights into mycorrhizal symbiosis.</title>
        <authorList>
            <person name="Martin F."/>
            <person name="Aerts A."/>
            <person name="Ahren D."/>
            <person name="Brun A."/>
            <person name="Danchin E.G.J."/>
            <person name="Duchaussoy F."/>
            <person name="Gibon J."/>
            <person name="Kohler A."/>
            <person name="Lindquist E."/>
            <person name="Pereda V."/>
            <person name="Salamov A."/>
            <person name="Shapiro H.J."/>
            <person name="Wuyts J."/>
            <person name="Blaudez D."/>
            <person name="Buee M."/>
            <person name="Brokstein P."/>
            <person name="Canbaeck B."/>
            <person name="Cohen D."/>
            <person name="Courty P.E."/>
            <person name="Coutinho P.M."/>
            <person name="Delaruelle C."/>
            <person name="Detter J.C."/>
            <person name="Deveau A."/>
            <person name="DiFazio S."/>
            <person name="Duplessis S."/>
            <person name="Fraissinet-Tachet L."/>
            <person name="Lucic E."/>
            <person name="Frey-Klett P."/>
            <person name="Fourrey C."/>
            <person name="Feussner I."/>
            <person name="Gay G."/>
            <person name="Grimwood J."/>
            <person name="Hoegger P.J."/>
            <person name="Jain P."/>
            <person name="Kilaru S."/>
            <person name="Labbe J."/>
            <person name="Lin Y.C."/>
            <person name="Legue V."/>
            <person name="Le Tacon F."/>
            <person name="Marmeisse R."/>
            <person name="Melayah D."/>
            <person name="Montanini B."/>
            <person name="Muratet M."/>
            <person name="Nehls U."/>
            <person name="Niculita-Hirzel H."/>
            <person name="Oudot-Le Secq M.P."/>
            <person name="Peter M."/>
            <person name="Quesneville H."/>
            <person name="Rajashekar B."/>
            <person name="Reich M."/>
            <person name="Rouhier N."/>
            <person name="Schmutz J."/>
            <person name="Yin T."/>
            <person name="Chalot M."/>
            <person name="Henrissat B."/>
            <person name="Kuees U."/>
            <person name="Lucas S."/>
            <person name="Van de Peer Y."/>
            <person name="Podila G.K."/>
            <person name="Polle A."/>
            <person name="Pukkila P.J."/>
            <person name="Richardson P.M."/>
            <person name="Rouze P."/>
            <person name="Sanders I.R."/>
            <person name="Stajich J.E."/>
            <person name="Tunlid A."/>
            <person name="Tuskan G."/>
            <person name="Grigoriev I.V."/>
        </authorList>
    </citation>
    <scope>NUCLEOTIDE SEQUENCE [LARGE SCALE GENOMIC DNA]</scope>
    <source>
        <strain evidence="2">S238N-H82 / ATCC MYA-4686</strain>
    </source>
</reference>
<organism evidence="2">
    <name type="scientific">Laccaria bicolor (strain S238N-H82 / ATCC MYA-4686)</name>
    <name type="common">Bicoloured deceiver</name>
    <name type="synonym">Laccaria laccata var. bicolor</name>
    <dbReference type="NCBI Taxonomy" id="486041"/>
    <lineage>
        <taxon>Eukaryota</taxon>
        <taxon>Fungi</taxon>
        <taxon>Dikarya</taxon>
        <taxon>Basidiomycota</taxon>
        <taxon>Agaricomycotina</taxon>
        <taxon>Agaricomycetes</taxon>
        <taxon>Agaricomycetidae</taxon>
        <taxon>Agaricales</taxon>
        <taxon>Agaricineae</taxon>
        <taxon>Hydnangiaceae</taxon>
        <taxon>Laccaria</taxon>
    </lineage>
</organism>
<dbReference type="InParanoid" id="B0DPU7"/>
<dbReference type="EMBL" id="DS547124">
    <property type="protein sequence ID" value="EDR03518.1"/>
    <property type="molecule type" value="Genomic_DNA"/>
</dbReference>
<proteinExistence type="predicted"/>
<protein>
    <submittedName>
        <fullName evidence="1">Predicted protein</fullName>
    </submittedName>
</protein>
<gene>
    <name evidence="1" type="ORF">LACBIDRAFT_307296</name>
</gene>
<evidence type="ECO:0000313" key="2">
    <source>
        <dbReference type="Proteomes" id="UP000001194"/>
    </source>
</evidence>
<evidence type="ECO:0000313" key="1">
    <source>
        <dbReference type="EMBL" id="EDR03518.1"/>
    </source>
</evidence>
<dbReference type="Proteomes" id="UP000001194">
    <property type="component" value="Unassembled WGS sequence"/>
</dbReference>
<dbReference type="GeneID" id="6081604"/>
<dbReference type="HOGENOM" id="CLU_3143332_0_0_1"/>
<dbReference type="AlphaFoldDB" id="B0DPU7"/>
<keyword evidence="2" id="KW-1185">Reference proteome</keyword>
<accession>B0DPU7</accession>
<sequence length="49" mass="5277">MSPRCLVLDTSTLSLDGCGVLPKTHSGYSFCQSSPPPHPLRSIYESVVL</sequence>
<name>B0DPU7_LACBS</name>
<dbReference type="RefSeq" id="XP_001885974.1">
    <property type="nucleotide sequence ID" value="XM_001885939.1"/>
</dbReference>